<dbReference type="KEGG" id="eiv:EIN_155340"/>
<dbReference type="GeneID" id="14890244"/>
<evidence type="ECO:0000256" key="1">
    <source>
        <dbReference type="SAM" id="Coils"/>
    </source>
</evidence>
<feature type="coiled-coil region" evidence="1">
    <location>
        <begin position="7"/>
        <end position="84"/>
    </location>
</feature>
<evidence type="ECO:0000313" key="3">
    <source>
        <dbReference type="Proteomes" id="UP000014680"/>
    </source>
</evidence>
<dbReference type="OMA" id="ENTHGKN"/>
<name>A0A0A1U9B3_ENTIV</name>
<keyword evidence="3" id="KW-1185">Reference proteome</keyword>
<dbReference type="Proteomes" id="UP000014680">
    <property type="component" value="Unassembled WGS sequence"/>
</dbReference>
<organism evidence="2 3">
    <name type="scientific">Entamoeba invadens IP1</name>
    <dbReference type="NCBI Taxonomy" id="370355"/>
    <lineage>
        <taxon>Eukaryota</taxon>
        <taxon>Amoebozoa</taxon>
        <taxon>Evosea</taxon>
        <taxon>Archamoebae</taxon>
        <taxon>Mastigamoebida</taxon>
        <taxon>Entamoebidae</taxon>
        <taxon>Entamoeba</taxon>
    </lineage>
</organism>
<dbReference type="VEuPathDB" id="AmoebaDB:EIN_155340"/>
<accession>A0A0A1U9B3</accession>
<dbReference type="EMBL" id="KB206474">
    <property type="protein sequence ID" value="ELP91427.1"/>
    <property type="molecule type" value="Genomic_DNA"/>
</dbReference>
<evidence type="ECO:0000313" key="2">
    <source>
        <dbReference type="EMBL" id="ELP91427.1"/>
    </source>
</evidence>
<keyword evidence="1" id="KW-0175">Coiled coil</keyword>
<protein>
    <submittedName>
        <fullName evidence="2">Uncharacterized protein</fullName>
    </submittedName>
</protein>
<dbReference type="RefSeq" id="XP_004258198.1">
    <property type="nucleotide sequence ID" value="XM_004258150.1"/>
</dbReference>
<sequence>MQDFTNVQKLHQQYEELLNKTKEVTTELQNIKEKIMKMRQNEFVKNFDEDFTKEIDQNDFEEIYKEAMESYKNADELYEQFQDDMNSSFEKTEMQKREYKVMMMRYDEQAVLLANHQIFINKLKNKIMNKNSPTQKSGFDASFISLIAMFVRPEDLFNFVAVSKKVQIGVFTARKCILCSLIGKNLFRELKYFQRAESFLCNTTFLCQISATRYENDKYVSVAINELNKIQTMKLIISNKNEILSKITRPKINELILPLHYYFKNLFDKMSTLQILKIEWNVETNDEVFENLNSEISNLKTLTKVFIKAPLSIINSKFTKILLKKDILFIVCASEVDGLLLVKFDETFRENAENIRLIVRDNYVVKEIFAIIKMWNKKLENHKSCHSIKSWVLPERDVHLGVGNTENTHGKNCLWVGLNGQTEVFHTHQDMLDDNTFVKELTDGILPQSVSFYSKDKTKKSEFLIMKTTREKIGQTIEEEVPFKLCWDGLAKVSFSYLIFTNGFPEISRSVETLKLTGCVLQVRFEIPERVKVFELKNCLGVEVVTLFHHVNFFSVCNVPSFKVFVFYSQDMNAPLTKSIVLKDCSNLGPVALPFGLQDLTVIECPKFKITNARLFKFFRPSMWEALLRFF</sequence>
<dbReference type="AlphaFoldDB" id="A0A0A1U9B3"/>
<proteinExistence type="predicted"/>
<reference evidence="2 3" key="1">
    <citation type="submission" date="2012-10" db="EMBL/GenBank/DDBJ databases">
        <authorList>
            <person name="Zafar N."/>
            <person name="Inman J."/>
            <person name="Hall N."/>
            <person name="Lorenzi H."/>
            <person name="Caler E."/>
        </authorList>
    </citation>
    <scope>NUCLEOTIDE SEQUENCE [LARGE SCALE GENOMIC DNA]</scope>
    <source>
        <strain evidence="2 3">IP1</strain>
    </source>
</reference>
<gene>
    <name evidence="2" type="ORF">EIN_155340</name>
</gene>